<evidence type="ECO:0000256" key="5">
    <source>
        <dbReference type="ARBA" id="ARBA00023118"/>
    </source>
</evidence>
<keyword evidence="5" id="KW-0051">Antiviral defense</keyword>
<feature type="domain" description="CRISPR type III-associated protein" evidence="7">
    <location>
        <begin position="10"/>
        <end position="310"/>
    </location>
</feature>
<reference evidence="9" key="1">
    <citation type="submission" date="2016-11" db="EMBL/GenBank/DDBJ databases">
        <authorList>
            <person name="Varghese N."/>
            <person name="Submissions S."/>
        </authorList>
    </citation>
    <scope>NUCLEOTIDE SEQUENCE [LARGE SCALE GENOMIC DNA]</scope>
    <source>
        <strain evidence="9">DSM 10124</strain>
    </source>
</reference>
<dbReference type="InterPro" id="IPR005537">
    <property type="entry name" value="RAMP_III_fam"/>
</dbReference>
<accession>A0A1M4YJC2</accession>
<evidence type="ECO:0000256" key="6">
    <source>
        <dbReference type="ARBA" id="ARBA00031720"/>
    </source>
</evidence>
<dbReference type="RefSeq" id="WP_073248991.1">
    <property type="nucleotide sequence ID" value="NZ_FQVG01000031.1"/>
</dbReference>
<gene>
    <name evidence="8" type="ORF">SAMN02746091_01673</name>
</gene>
<sequence length="367" mass="42200">MDYKVNYYEIEILSPTTVTSGDKIPSFQVVVEGKKAYIIDIMKMIKANKKALDIVVAFDFNKGESLVDKLKREGINYKSYIKYELDYIGSTNRIREINEIMKTAGRPYIPGSSIKGAVRSTLSRALNKEDIYLRSLDNSVKNKKKSEVCDDRAEEELFGSPNYSPFRFLNISDTDVVDASNLELCDIKVLNVCNGKAKWFAGRENIEDKQRAVSIHTEALKRGTRLKGKISSGFIQYFKENSFTGIKNIESVMNYASKIKKEVYSYIGSEIEFYEKYNNGELTDVLNFYEKLRDMKLAENEFLLQVGFSTGYKPKSVIKKIDNKFIQQLKVVSKGRIYEDMFPKTRRLVYKNGKIEAPLGWIKITLR</sequence>
<comment type="function">
    <text evidence="1">This subunit might be involved in maturation of a crRNA intermediate to its mature form.</text>
</comment>
<evidence type="ECO:0000313" key="8">
    <source>
        <dbReference type="EMBL" id="SHF05572.1"/>
    </source>
</evidence>
<dbReference type="Proteomes" id="UP000184423">
    <property type="component" value="Unassembled WGS sequence"/>
</dbReference>
<evidence type="ECO:0000259" key="7">
    <source>
        <dbReference type="Pfam" id="PF03787"/>
    </source>
</evidence>
<dbReference type="PANTHER" id="PTHR38007">
    <property type="entry name" value="CRISPR SYSTEM CMS PROTEIN CSM5"/>
    <property type="match status" value="1"/>
</dbReference>
<dbReference type="PANTHER" id="PTHR38007:SF1">
    <property type="entry name" value="CRISPR SYSTEM CMS PROTEIN CSM5"/>
    <property type="match status" value="1"/>
</dbReference>
<evidence type="ECO:0000313" key="9">
    <source>
        <dbReference type="Proteomes" id="UP000184423"/>
    </source>
</evidence>
<dbReference type="Pfam" id="PF03787">
    <property type="entry name" value="RAMPs"/>
    <property type="match status" value="1"/>
</dbReference>
<evidence type="ECO:0000256" key="2">
    <source>
        <dbReference type="ARBA" id="ARBA00006680"/>
    </source>
</evidence>
<dbReference type="GO" id="GO:0003723">
    <property type="term" value="F:RNA binding"/>
    <property type="evidence" value="ECO:0007669"/>
    <property type="project" value="UniProtKB-KW"/>
</dbReference>
<name>A0A1M4YJC2_9CLOT</name>
<dbReference type="AlphaFoldDB" id="A0A1M4YJC2"/>
<dbReference type="GO" id="GO:0051607">
    <property type="term" value="P:defense response to virus"/>
    <property type="evidence" value="ECO:0007669"/>
    <property type="project" value="UniProtKB-KW"/>
</dbReference>
<comment type="similarity">
    <text evidence="2">Belongs to the CRISPR-associated Csm5 family.</text>
</comment>
<dbReference type="EMBL" id="FQVG01000031">
    <property type="protein sequence ID" value="SHF05572.1"/>
    <property type="molecule type" value="Genomic_DNA"/>
</dbReference>
<keyword evidence="4" id="KW-0694">RNA-binding</keyword>
<dbReference type="NCBIfam" id="TIGR01899">
    <property type="entry name" value="cas_TM1807_csm5"/>
    <property type="match status" value="1"/>
</dbReference>
<evidence type="ECO:0000256" key="4">
    <source>
        <dbReference type="ARBA" id="ARBA00022884"/>
    </source>
</evidence>
<evidence type="ECO:0000256" key="3">
    <source>
        <dbReference type="ARBA" id="ARBA00016113"/>
    </source>
</evidence>
<dbReference type="InterPro" id="IPR010173">
    <property type="entry name" value="CRISPR-assoc_Csm5"/>
</dbReference>
<organism evidence="8 9">
    <name type="scientific">Caloramator proteoclasticus DSM 10124</name>
    <dbReference type="NCBI Taxonomy" id="1121262"/>
    <lineage>
        <taxon>Bacteria</taxon>
        <taxon>Bacillati</taxon>
        <taxon>Bacillota</taxon>
        <taxon>Clostridia</taxon>
        <taxon>Eubacteriales</taxon>
        <taxon>Clostridiaceae</taxon>
        <taxon>Caloramator</taxon>
    </lineage>
</organism>
<keyword evidence="9" id="KW-1185">Reference proteome</keyword>
<protein>
    <recommendedName>
        <fullName evidence="3">CRISPR system Cms protein Csm5</fullName>
    </recommendedName>
    <alternativeName>
        <fullName evidence="6">CRISPR type III A-associated protein Csm5</fullName>
    </alternativeName>
</protein>
<proteinExistence type="inferred from homology"/>
<evidence type="ECO:0000256" key="1">
    <source>
        <dbReference type="ARBA" id="ARBA00003088"/>
    </source>
</evidence>